<dbReference type="GO" id="GO:0015630">
    <property type="term" value="C:microtubule cytoskeleton"/>
    <property type="evidence" value="ECO:0007669"/>
    <property type="project" value="TreeGrafter"/>
</dbReference>
<dbReference type="Gene3D" id="3.40.850.10">
    <property type="entry name" value="Kinesin motor domain"/>
    <property type="match status" value="1"/>
</dbReference>
<dbReference type="GO" id="GO:0008017">
    <property type="term" value="F:microtubule binding"/>
    <property type="evidence" value="ECO:0007669"/>
    <property type="project" value="InterPro"/>
</dbReference>
<dbReference type="OMA" id="HRYTEVE"/>
<dbReference type="PROSITE" id="PS50067">
    <property type="entry name" value="KINESIN_MOTOR_2"/>
    <property type="match status" value="1"/>
</dbReference>
<dbReference type="AlphaFoldDB" id="G5A7B5"/>
<dbReference type="SUPFAM" id="SSF52540">
    <property type="entry name" value="P-loop containing nucleoside triphosphate hydrolases"/>
    <property type="match status" value="1"/>
</dbReference>
<dbReference type="InterPro" id="IPR027417">
    <property type="entry name" value="P-loop_NTPase"/>
</dbReference>
<dbReference type="InterPro" id="IPR036961">
    <property type="entry name" value="Kinesin_motor_dom_sf"/>
</dbReference>
<sequence>ELPGYVRILARARSAPGQAGNLSFGSDGLDVTLKEGEKARSFEFDRVFSPSSNQDDVFGEVAGVVQSAVDGHNVSILAYGQTGSGKTYTVNAWKSGPQRGIIPRALELIFQRTSALTEEGWTHQVEVSALQVYNETIQDLLVSGGANLELRMASKISVQGLSSALVSNIDDVQELLARASKNRRTAKTALNLMSSRSHFVLKVRIVGSHASSRDRSDGLLHLVDLAGSEPVDRSGVTGDRMKEAQAINRSLSALIGVFNAIDQDHKHVPYRDSKLTSLLQPC</sequence>
<dbReference type="PANTHER" id="PTHR47972:SF28">
    <property type="entry name" value="KINESIN-LIKE PROTEIN KLP-3"/>
    <property type="match status" value="1"/>
</dbReference>
<feature type="non-terminal residue" evidence="3">
    <location>
        <position position="1"/>
    </location>
</feature>
<dbReference type="InParanoid" id="G5A7B5"/>
<dbReference type="SMART" id="SM00129">
    <property type="entry name" value="KISc"/>
    <property type="match status" value="1"/>
</dbReference>
<keyword evidence="1" id="KW-0505">Motor protein</keyword>
<keyword evidence="1" id="KW-0547">Nucleotide-binding</keyword>
<dbReference type="STRING" id="1094619.G5A7B5"/>
<organism evidence="3 4">
    <name type="scientific">Phytophthora sojae (strain P6497)</name>
    <name type="common">Soybean stem and root rot agent</name>
    <name type="synonym">Phytophthora megasperma f. sp. glycines</name>
    <dbReference type="NCBI Taxonomy" id="1094619"/>
    <lineage>
        <taxon>Eukaryota</taxon>
        <taxon>Sar</taxon>
        <taxon>Stramenopiles</taxon>
        <taxon>Oomycota</taxon>
        <taxon>Peronosporomycetes</taxon>
        <taxon>Peronosporales</taxon>
        <taxon>Peronosporaceae</taxon>
        <taxon>Phytophthora</taxon>
    </lineage>
</organism>
<feature type="non-terminal residue" evidence="3">
    <location>
        <position position="282"/>
    </location>
</feature>
<proteinExistence type="inferred from homology"/>
<dbReference type="Proteomes" id="UP000002640">
    <property type="component" value="Unassembled WGS sequence"/>
</dbReference>
<dbReference type="Pfam" id="PF00225">
    <property type="entry name" value="Kinesin"/>
    <property type="match status" value="1"/>
</dbReference>
<accession>G5A7B5</accession>
<dbReference type="PANTHER" id="PTHR47972">
    <property type="entry name" value="KINESIN-LIKE PROTEIN KLP-3"/>
    <property type="match status" value="1"/>
</dbReference>
<evidence type="ECO:0000313" key="4">
    <source>
        <dbReference type="Proteomes" id="UP000002640"/>
    </source>
</evidence>
<feature type="binding site" evidence="1">
    <location>
        <begin position="80"/>
        <end position="87"/>
    </location>
    <ligand>
        <name>ATP</name>
        <dbReference type="ChEBI" id="CHEBI:30616"/>
    </ligand>
</feature>
<keyword evidence="1" id="KW-0067">ATP-binding</keyword>
<name>G5A7B5_PHYSP</name>
<feature type="domain" description="Kinesin motor" evidence="2">
    <location>
        <begin position="5"/>
        <end position="282"/>
    </location>
</feature>
<gene>
    <name evidence="3" type="ORF">PHYSODRAFT_386492</name>
</gene>
<evidence type="ECO:0000259" key="2">
    <source>
        <dbReference type="PROSITE" id="PS50067"/>
    </source>
</evidence>
<dbReference type="RefSeq" id="XP_009535853.1">
    <property type="nucleotide sequence ID" value="XM_009537558.1"/>
</dbReference>
<dbReference type="GO" id="GO:0003777">
    <property type="term" value="F:microtubule motor activity"/>
    <property type="evidence" value="ECO:0007669"/>
    <property type="project" value="InterPro"/>
</dbReference>
<dbReference type="GO" id="GO:0005524">
    <property type="term" value="F:ATP binding"/>
    <property type="evidence" value="ECO:0007669"/>
    <property type="project" value="UniProtKB-UniRule"/>
</dbReference>
<comment type="similarity">
    <text evidence="1">Belongs to the TRAFAC class myosin-kinesin ATPase superfamily. Kinesin family.</text>
</comment>
<keyword evidence="4" id="KW-1185">Reference proteome</keyword>
<protein>
    <recommendedName>
        <fullName evidence="2">Kinesin motor domain-containing protein</fullName>
    </recommendedName>
</protein>
<dbReference type="SMR" id="G5A7B5"/>
<dbReference type="InterPro" id="IPR027640">
    <property type="entry name" value="Kinesin-like_fam"/>
</dbReference>
<dbReference type="InterPro" id="IPR001752">
    <property type="entry name" value="Kinesin_motor_dom"/>
</dbReference>
<dbReference type="GeneID" id="20650942"/>
<dbReference type="PRINTS" id="PR00380">
    <property type="entry name" value="KINESINHEAVY"/>
</dbReference>
<evidence type="ECO:0000256" key="1">
    <source>
        <dbReference type="PROSITE-ProRule" id="PRU00283"/>
    </source>
</evidence>
<evidence type="ECO:0000313" key="3">
    <source>
        <dbReference type="EMBL" id="EGZ09220.1"/>
    </source>
</evidence>
<dbReference type="EMBL" id="JH159160">
    <property type="protein sequence ID" value="EGZ09220.1"/>
    <property type="molecule type" value="Genomic_DNA"/>
</dbReference>
<dbReference type="KEGG" id="psoj:PHYSODRAFT_386492"/>
<dbReference type="GO" id="GO:0007018">
    <property type="term" value="P:microtubule-based movement"/>
    <property type="evidence" value="ECO:0007669"/>
    <property type="project" value="InterPro"/>
</dbReference>
<reference evidence="3 4" key="1">
    <citation type="journal article" date="2006" name="Science">
        <title>Phytophthora genome sequences uncover evolutionary origins and mechanisms of pathogenesis.</title>
        <authorList>
            <person name="Tyler B.M."/>
            <person name="Tripathy S."/>
            <person name="Zhang X."/>
            <person name="Dehal P."/>
            <person name="Jiang R.H."/>
            <person name="Aerts A."/>
            <person name="Arredondo F.D."/>
            <person name="Baxter L."/>
            <person name="Bensasson D."/>
            <person name="Beynon J.L."/>
            <person name="Chapman J."/>
            <person name="Damasceno C.M."/>
            <person name="Dorrance A.E."/>
            <person name="Dou D."/>
            <person name="Dickerman A.W."/>
            <person name="Dubchak I.L."/>
            <person name="Garbelotto M."/>
            <person name="Gijzen M."/>
            <person name="Gordon S.G."/>
            <person name="Govers F."/>
            <person name="Grunwald N.J."/>
            <person name="Huang W."/>
            <person name="Ivors K.L."/>
            <person name="Jones R.W."/>
            <person name="Kamoun S."/>
            <person name="Krampis K."/>
            <person name="Lamour K.H."/>
            <person name="Lee M.K."/>
            <person name="McDonald W.H."/>
            <person name="Medina M."/>
            <person name="Meijer H.J."/>
            <person name="Nordberg E.K."/>
            <person name="Maclean D.J."/>
            <person name="Ospina-Giraldo M.D."/>
            <person name="Morris P.F."/>
            <person name="Phuntumart V."/>
            <person name="Putnam N.H."/>
            <person name="Rash S."/>
            <person name="Rose J.K."/>
            <person name="Sakihama Y."/>
            <person name="Salamov A.A."/>
            <person name="Savidor A."/>
            <person name="Scheuring C.F."/>
            <person name="Smith B.M."/>
            <person name="Sobral B.W."/>
            <person name="Terry A."/>
            <person name="Torto-Alalibo T.A."/>
            <person name="Win J."/>
            <person name="Xu Z."/>
            <person name="Zhang H."/>
            <person name="Grigoriev I.V."/>
            <person name="Rokhsar D.S."/>
            <person name="Boore J.L."/>
        </authorList>
    </citation>
    <scope>NUCLEOTIDE SEQUENCE [LARGE SCALE GENOMIC DNA]</scope>
    <source>
        <strain evidence="3 4">P6497</strain>
    </source>
</reference>